<feature type="binding site" evidence="3">
    <location>
        <position position="141"/>
    </location>
    <ligand>
        <name>a divalent metal cation</name>
        <dbReference type="ChEBI" id="CHEBI:60240"/>
    </ligand>
</feature>
<reference evidence="4 5" key="1">
    <citation type="submission" date="2018-07" db="EMBL/GenBank/DDBJ databases">
        <title>Exploring interactions and the metabolic potential of the ultra-small soil bacteria Hylemonella gracilis.</title>
        <authorList>
            <person name="Tyc O."/>
            <person name="Kulkarni P."/>
            <person name="Gawehns F."/>
            <person name="Hundscheid M."/>
            <person name="Zweers H."/>
            <person name="Garbeva P."/>
        </authorList>
    </citation>
    <scope>NUCLEOTIDE SEQUENCE [LARGE SCALE GENOMIC DNA]</scope>
    <source>
        <strain evidence="4 5">NS1</strain>
    </source>
</reference>
<dbReference type="SUPFAM" id="SSF109854">
    <property type="entry name" value="DinB/YfiT-like putative metalloenzymes"/>
    <property type="match status" value="1"/>
</dbReference>
<dbReference type="PANTHER" id="PTHR37302">
    <property type="entry name" value="SLR1116 PROTEIN"/>
    <property type="match status" value="1"/>
</dbReference>
<evidence type="ECO:0000313" key="4">
    <source>
        <dbReference type="EMBL" id="QBK06458.1"/>
    </source>
</evidence>
<dbReference type="Proteomes" id="UP000292939">
    <property type="component" value="Chromosome"/>
</dbReference>
<evidence type="ECO:0000313" key="5">
    <source>
        <dbReference type="Proteomes" id="UP000292939"/>
    </source>
</evidence>
<feature type="binding site" evidence="3">
    <location>
        <position position="137"/>
    </location>
    <ligand>
        <name>a divalent metal cation</name>
        <dbReference type="ChEBI" id="CHEBI:60240"/>
    </ligand>
</feature>
<dbReference type="Pfam" id="PF05163">
    <property type="entry name" value="DinB"/>
    <property type="match status" value="1"/>
</dbReference>
<evidence type="ECO:0000256" key="3">
    <source>
        <dbReference type="PIRSR" id="PIRSR607837-1"/>
    </source>
</evidence>
<dbReference type="PANTHER" id="PTHR37302:SF1">
    <property type="entry name" value="PROTEIN DINB"/>
    <property type="match status" value="1"/>
</dbReference>
<evidence type="ECO:0000256" key="1">
    <source>
        <dbReference type="ARBA" id="ARBA00008635"/>
    </source>
</evidence>
<organism evidence="4 5">
    <name type="scientific">Hylemonella gracilis</name>
    <dbReference type="NCBI Taxonomy" id="80880"/>
    <lineage>
        <taxon>Bacteria</taxon>
        <taxon>Pseudomonadati</taxon>
        <taxon>Pseudomonadota</taxon>
        <taxon>Betaproteobacteria</taxon>
        <taxon>Burkholderiales</taxon>
        <taxon>Comamonadaceae</taxon>
        <taxon>Hylemonella</taxon>
    </lineage>
</organism>
<dbReference type="GO" id="GO:0046872">
    <property type="term" value="F:metal ion binding"/>
    <property type="evidence" value="ECO:0007669"/>
    <property type="project" value="UniProtKB-KW"/>
</dbReference>
<gene>
    <name evidence="4" type="ORF">DW355_08085</name>
</gene>
<dbReference type="InterPro" id="IPR034660">
    <property type="entry name" value="DinB/YfiT-like"/>
</dbReference>
<feature type="binding site" evidence="3">
    <location>
        <position position="41"/>
    </location>
    <ligand>
        <name>a divalent metal cation</name>
        <dbReference type="ChEBI" id="CHEBI:60240"/>
    </ligand>
</feature>
<keyword evidence="2 3" id="KW-0479">Metal-binding</keyword>
<dbReference type="KEGG" id="hgr:DW355_08085"/>
<proteinExistence type="inferred from homology"/>
<sequence>MADYNRWMNTKLYEAAAQLSDAQLRQDRGAFFGSLYETLNHLAVADTIWLQRFAQHPALGGLQETMQGFPKPTSLREPMAASFAELRDYRMRLDAVILQFAQQLTPAHLAETLRYANTSGKPQARNFGAVLLHFFNHQTHHRGQASTLLFQAGVDVGVTDLFTLIPNEV</sequence>
<dbReference type="AlphaFoldDB" id="A0A4P6ULZ9"/>
<accession>A0A4P6ULZ9</accession>
<protein>
    <submittedName>
        <fullName evidence="4">DUF664 domain-containing protein</fullName>
    </submittedName>
</protein>
<dbReference type="Gene3D" id="1.20.120.450">
    <property type="entry name" value="dinb family like domain"/>
    <property type="match status" value="1"/>
</dbReference>
<name>A0A4P6ULZ9_9BURK</name>
<dbReference type="InterPro" id="IPR007837">
    <property type="entry name" value="DinB"/>
</dbReference>
<comment type="similarity">
    <text evidence="1">Belongs to the DinB family.</text>
</comment>
<dbReference type="OrthoDB" id="9807509at2"/>
<dbReference type="EMBL" id="CP031395">
    <property type="protein sequence ID" value="QBK06458.1"/>
    <property type="molecule type" value="Genomic_DNA"/>
</dbReference>
<evidence type="ECO:0000256" key="2">
    <source>
        <dbReference type="ARBA" id="ARBA00022723"/>
    </source>
</evidence>